<keyword evidence="3" id="KW-1185">Reference proteome</keyword>
<dbReference type="EMBL" id="JAQOUE010000001">
    <property type="protein sequence ID" value="MDT7042433.1"/>
    <property type="molecule type" value="Genomic_DNA"/>
</dbReference>
<evidence type="ECO:0000256" key="1">
    <source>
        <dbReference type="SAM" id="SignalP"/>
    </source>
</evidence>
<dbReference type="PANTHER" id="PTHR31118">
    <property type="entry name" value="CYCLASE-LIKE PROTEIN 2"/>
    <property type="match status" value="1"/>
</dbReference>
<dbReference type="InterPro" id="IPR007325">
    <property type="entry name" value="KFase/CYL"/>
</dbReference>
<comment type="caution">
    <text evidence="2">The sequence shown here is derived from an EMBL/GenBank/DDBJ whole genome shotgun (WGS) entry which is preliminary data.</text>
</comment>
<dbReference type="PANTHER" id="PTHR31118:SF12">
    <property type="entry name" value="CYCLASE-LIKE PROTEIN 2"/>
    <property type="match status" value="1"/>
</dbReference>
<feature type="chain" id="PRO_5045489513" evidence="1">
    <location>
        <begin position="26"/>
        <end position="261"/>
    </location>
</feature>
<sequence>MNIPVFSRLILIVGSLALLTSCATAQPRIIDLTYSFDEQTVYWPKNQHFHRQDTARGMTPKGYWYASGTFSASEHGGTHLDAPVHFALDGQSIDQIPVESLVGPAVVLDIREGCRLNTDYELTVQDIHLWETQFGLIEPNDLVLIRTGWGKHWPDPQHYLGSATPDNPTTLHFPGVSAEAMAFLVHDRQIRGLGIDTASIDPGQSRDFQAHQILSAANRYALENVAYLDQLPTRGATVYALPIKIKNGTGGPVRLIAVIPK</sequence>
<reference evidence="2 3" key="1">
    <citation type="journal article" date="2023" name="ISME J.">
        <title>Cultivation and genomic characterization of novel and ubiquitous marine nitrite-oxidizing bacteria from the Nitrospirales.</title>
        <authorList>
            <person name="Mueller A.J."/>
            <person name="Daebeler A."/>
            <person name="Herbold C.W."/>
            <person name="Kirkegaard R.H."/>
            <person name="Daims H."/>
        </authorList>
    </citation>
    <scope>NUCLEOTIDE SEQUENCE [LARGE SCALE GENOMIC DNA]</scope>
    <source>
        <strain evidence="2 3">EB</strain>
    </source>
</reference>
<evidence type="ECO:0000313" key="3">
    <source>
        <dbReference type="Proteomes" id="UP001250932"/>
    </source>
</evidence>
<dbReference type="RefSeq" id="WP_313832842.1">
    <property type="nucleotide sequence ID" value="NZ_JAQOUE010000001.1"/>
</dbReference>
<dbReference type="SUPFAM" id="SSF102198">
    <property type="entry name" value="Putative cyclase"/>
    <property type="match status" value="1"/>
</dbReference>
<organism evidence="2 3">
    <name type="scientific">Candidatus Nitronereus thalassa</name>
    <dbReference type="NCBI Taxonomy" id="3020898"/>
    <lineage>
        <taxon>Bacteria</taxon>
        <taxon>Pseudomonadati</taxon>
        <taxon>Nitrospirota</taxon>
        <taxon>Nitrospiria</taxon>
        <taxon>Nitrospirales</taxon>
        <taxon>Nitrospiraceae</taxon>
        <taxon>Candidatus Nitronereus</taxon>
    </lineage>
</organism>
<dbReference type="Proteomes" id="UP001250932">
    <property type="component" value="Unassembled WGS sequence"/>
</dbReference>
<gene>
    <name evidence="2" type="ORF">PPG34_08715</name>
</gene>
<dbReference type="Gene3D" id="3.50.30.50">
    <property type="entry name" value="Putative cyclase"/>
    <property type="match status" value="1"/>
</dbReference>
<dbReference type="InterPro" id="IPR037175">
    <property type="entry name" value="KFase_sf"/>
</dbReference>
<evidence type="ECO:0000313" key="2">
    <source>
        <dbReference type="EMBL" id="MDT7042433.1"/>
    </source>
</evidence>
<accession>A0ABU3K7V7</accession>
<dbReference type="Pfam" id="PF04199">
    <property type="entry name" value="Cyclase"/>
    <property type="match status" value="1"/>
</dbReference>
<proteinExistence type="predicted"/>
<feature type="signal peptide" evidence="1">
    <location>
        <begin position="1"/>
        <end position="25"/>
    </location>
</feature>
<name>A0ABU3K7V7_9BACT</name>
<keyword evidence="1" id="KW-0732">Signal</keyword>
<protein>
    <submittedName>
        <fullName evidence="2">Cyclase family protein</fullName>
    </submittedName>
</protein>